<gene>
    <name evidence="1" type="ORF">OED52_00710</name>
</gene>
<evidence type="ECO:0000313" key="2">
    <source>
        <dbReference type="Proteomes" id="UP001156484"/>
    </source>
</evidence>
<dbReference type="EMBL" id="CP107551">
    <property type="protein sequence ID" value="UYP21145.1"/>
    <property type="molecule type" value="Genomic_DNA"/>
</dbReference>
<organism evidence="1 2">
    <name type="scientific">Rhodococcus sacchari</name>
    <dbReference type="NCBI Taxonomy" id="2962047"/>
    <lineage>
        <taxon>Bacteria</taxon>
        <taxon>Bacillati</taxon>
        <taxon>Actinomycetota</taxon>
        <taxon>Actinomycetes</taxon>
        <taxon>Mycobacteriales</taxon>
        <taxon>Nocardiaceae</taxon>
        <taxon>Rhodococcus</taxon>
    </lineage>
</organism>
<name>A0ACD4DMC0_9NOCA</name>
<keyword evidence="2" id="KW-1185">Reference proteome</keyword>
<proteinExistence type="predicted"/>
<sequence length="437" mass="46412">MRRDGRPAAPQAWSQAPTPTYRPGPPRQQPVRPRQQPAPTRVPQPQQRDWAPTQQPQRFTDGAAVPPRGTAPSRGPQGTAPSRGPQGTAPSRGPQGTAPPPAPPRRRPPAPPQPAPRRPLGARRILRRIGALLAVLVVLTGVGLFYLDGKLSRVDALVKYDGRVADTPGTNWLLVGSDSRVGLTPEQEQELATGGDVGAERTDTVLLVHIPPGGGSTTMVSLPRDSYVDVPGYGRDKLNASFALGGPQLLVQTVEGATGVHIDHYAEIGFGGFASIVDAVDGVDVCVPYPIDDPLAGLTLEAGCQELNGAQALGFVRTRATPLADLDRMNNQRLFLSALLSKATSPWTFLNPFRLWSLASGAAASLEVDDGDHLWDLARLAWAMRGETVTTTVPVGGFEDVDGVGNVLLWDRERAVPFFDAIAEGEPIPAELVAPAP</sequence>
<dbReference type="Proteomes" id="UP001156484">
    <property type="component" value="Chromosome"/>
</dbReference>
<accession>A0ACD4DMC0</accession>
<protein>
    <submittedName>
        <fullName evidence="1">LCP family protein</fullName>
    </submittedName>
</protein>
<evidence type="ECO:0000313" key="1">
    <source>
        <dbReference type="EMBL" id="UYP21145.1"/>
    </source>
</evidence>
<reference evidence="1" key="1">
    <citation type="submission" date="2022-10" db="EMBL/GenBank/DDBJ databases">
        <title>Rhodococcus ferula Z13 complete genome.</title>
        <authorList>
            <person name="Long X."/>
            <person name="Zang M."/>
        </authorList>
    </citation>
    <scope>NUCLEOTIDE SEQUENCE</scope>
    <source>
        <strain evidence="1">Z13</strain>
    </source>
</reference>